<keyword evidence="3" id="KW-0378">Hydrolase</keyword>
<evidence type="ECO:0000313" key="4">
    <source>
        <dbReference type="Proteomes" id="UP000076023"/>
    </source>
</evidence>
<evidence type="ECO:0000313" key="3">
    <source>
        <dbReference type="EMBL" id="GAT34117.1"/>
    </source>
</evidence>
<accession>A0A146GBG8</accession>
<dbReference type="Pfam" id="PF00722">
    <property type="entry name" value="Glyco_hydro_16"/>
    <property type="match status" value="1"/>
</dbReference>
<dbReference type="STRING" id="690879.TSACC_22541"/>
<dbReference type="PROSITE" id="PS51762">
    <property type="entry name" value="GH16_2"/>
    <property type="match status" value="1"/>
</dbReference>
<sequence>MKEITAGLALALVSSGGFATEPTTSLGGKAKVEFPDRDKLKEAYEAPGWKTLWADEFETAGLPDAAKWNYEEGRVRNREDQYYVRNRRENARVENGHLIITARHEPWEGADVTSACLITLGKFDFCHGKLEIRARLPKGRGTWPALWLMGSNYEQAGWPHCGEIDLMEFVGFMPDVLHFTVHTDAFNHSRQNQQGTTLEVERLSEEFHRYGLLWMADELVWFFDGEPVFRYANAHAGASQWPFDHPAYILMNLAIGGTWGGREGVDPGMLPSEFVVDYVRVWQR</sequence>
<evidence type="ECO:0000256" key="1">
    <source>
        <dbReference type="ARBA" id="ARBA00006865"/>
    </source>
</evidence>
<dbReference type="AlphaFoldDB" id="A0A146GBG8"/>
<dbReference type="GO" id="GO:0004553">
    <property type="term" value="F:hydrolase activity, hydrolyzing O-glycosyl compounds"/>
    <property type="evidence" value="ECO:0007669"/>
    <property type="project" value="InterPro"/>
</dbReference>
<dbReference type="InterPro" id="IPR000757">
    <property type="entry name" value="Beta-glucanase-like"/>
</dbReference>
<comment type="similarity">
    <text evidence="1">Belongs to the glycosyl hydrolase 16 family.</text>
</comment>
<keyword evidence="4" id="KW-1185">Reference proteome</keyword>
<dbReference type="InterPro" id="IPR050546">
    <property type="entry name" value="Glycosyl_Hydrlase_16"/>
</dbReference>
<dbReference type="Gene3D" id="2.60.120.200">
    <property type="match status" value="1"/>
</dbReference>
<feature type="domain" description="GH16" evidence="2">
    <location>
        <begin position="55"/>
        <end position="284"/>
    </location>
</feature>
<protein>
    <submittedName>
        <fullName evidence="3">Glycosyl hydrolases family 16</fullName>
    </submittedName>
</protein>
<comment type="caution">
    <text evidence="3">The sequence shown here is derived from an EMBL/GenBank/DDBJ whole genome shotgun (WGS) entry which is preliminary data.</text>
</comment>
<dbReference type="Proteomes" id="UP000076023">
    <property type="component" value="Unassembled WGS sequence"/>
</dbReference>
<reference evidence="4" key="1">
    <citation type="journal article" date="2017" name="Genome Announc.">
        <title>Draft Genome Sequence of Terrimicrobium sacchariphilum NM-5T, a Facultative Anaerobic Soil Bacterium of the Class Spartobacteria.</title>
        <authorList>
            <person name="Qiu Y.L."/>
            <person name="Tourlousse D.M."/>
            <person name="Matsuura N."/>
            <person name="Ohashi A."/>
            <person name="Sekiguchi Y."/>
        </authorList>
    </citation>
    <scope>NUCLEOTIDE SEQUENCE [LARGE SCALE GENOMIC DNA]</scope>
    <source>
        <strain evidence="4">NM-5</strain>
    </source>
</reference>
<dbReference type="PANTHER" id="PTHR10963:SF55">
    <property type="entry name" value="GLYCOSIDE HYDROLASE FAMILY 16 PROTEIN"/>
    <property type="match status" value="1"/>
</dbReference>
<dbReference type="EMBL" id="BDCO01000002">
    <property type="protein sequence ID" value="GAT34117.1"/>
    <property type="molecule type" value="Genomic_DNA"/>
</dbReference>
<dbReference type="InterPro" id="IPR013320">
    <property type="entry name" value="ConA-like_dom_sf"/>
</dbReference>
<proteinExistence type="inferred from homology"/>
<dbReference type="GO" id="GO:0005975">
    <property type="term" value="P:carbohydrate metabolic process"/>
    <property type="evidence" value="ECO:0007669"/>
    <property type="project" value="InterPro"/>
</dbReference>
<dbReference type="CDD" id="cd08023">
    <property type="entry name" value="GH16_laminarinase_like"/>
    <property type="match status" value="1"/>
</dbReference>
<dbReference type="SUPFAM" id="SSF49899">
    <property type="entry name" value="Concanavalin A-like lectins/glucanases"/>
    <property type="match status" value="1"/>
</dbReference>
<dbReference type="PANTHER" id="PTHR10963">
    <property type="entry name" value="GLYCOSYL HYDROLASE-RELATED"/>
    <property type="match status" value="1"/>
</dbReference>
<organism evidence="3 4">
    <name type="scientific">Terrimicrobium sacchariphilum</name>
    <dbReference type="NCBI Taxonomy" id="690879"/>
    <lineage>
        <taxon>Bacteria</taxon>
        <taxon>Pseudomonadati</taxon>
        <taxon>Verrucomicrobiota</taxon>
        <taxon>Terrimicrobiia</taxon>
        <taxon>Terrimicrobiales</taxon>
        <taxon>Terrimicrobiaceae</taxon>
        <taxon>Terrimicrobium</taxon>
    </lineage>
</organism>
<dbReference type="InParanoid" id="A0A146GBG8"/>
<name>A0A146GBG8_TERSA</name>
<evidence type="ECO:0000259" key="2">
    <source>
        <dbReference type="PROSITE" id="PS51762"/>
    </source>
</evidence>
<gene>
    <name evidence="3" type="ORF">TSACC_22541</name>
</gene>